<dbReference type="EMBL" id="JAUIYO010000011">
    <property type="protein sequence ID" value="MFK2826523.1"/>
    <property type="molecule type" value="Genomic_DNA"/>
</dbReference>
<comment type="caution">
    <text evidence="2">The sequence shown here is derived from an EMBL/GenBank/DDBJ whole genome shotgun (WGS) entry which is preliminary data.</text>
</comment>
<reference evidence="2 3" key="1">
    <citation type="submission" date="2023-07" db="EMBL/GenBank/DDBJ databases">
        <title>Bacillus lucianemedeirus sp. nov, a new species isolated from an immunobiological production facility.</title>
        <authorList>
            <person name="Costa L.V."/>
            <person name="Miranda R.V.S.L."/>
            <person name="Brandao M.L.L."/>
            <person name="Reis C.M.F."/>
            <person name="Frazao A.M."/>
            <person name="Cruz F.V."/>
            <person name="Baio P.V.P."/>
            <person name="Veras J.F.C."/>
            <person name="Ramos J.N."/>
            <person name="Vieira V."/>
        </authorList>
    </citation>
    <scope>NUCLEOTIDE SEQUENCE [LARGE SCALE GENOMIC DNA]</scope>
    <source>
        <strain evidence="2 3">B190/17</strain>
    </source>
</reference>
<protein>
    <recommendedName>
        <fullName evidence="4">Uroporphyrin-III methyltransferase</fullName>
    </recommendedName>
</protein>
<dbReference type="Proteomes" id="UP001619911">
    <property type="component" value="Unassembled WGS sequence"/>
</dbReference>
<dbReference type="RefSeq" id="WP_404317921.1">
    <property type="nucleotide sequence ID" value="NZ_JAUIYO010000011.1"/>
</dbReference>
<keyword evidence="1" id="KW-1133">Transmembrane helix</keyword>
<proteinExistence type="predicted"/>
<evidence type="ECO:0000313" key="2">
    <source>
        <dbReference type="EMBL" id="MFK2826523.1"/>
    </source>
</evidence>
<gene>
    <name evidence="2" type="ORF">QYG89_12750</name>
</gene>
<keyword evidence="1" id="KW-0812">Transmembrane</keyword>
<sequence length="68" mass="7586">MYRNERILPLGGLFAAPFVGGLLGGFVGGAISRPGFYNRPYYPPYPPMPCCPPYPPFYGPHRPPYGFY</sequence>
<evidence type="ECO:0008006" key="4">
    <source>
        <dbReference type="Google" id="ProtNLM"/>
    </source>
</evidence>
<keyword evidence="3" id="KW-1185">Reference proteome</keyword>
<keyword evidence="1" id="KW-0472">Membrane</keyword>
<evidence type="ECO:0000256" key="1">
    <source>
        <dbReference type="SAM" id="Phobius"/>
    </source>
</evidence>
<name>A0ABW8IBI7_9BACI</name>
<organism evidence="2 3">
    <name type="scientific">Bacillus lumedeiriae</name>
    <dbReference type="NCBI Taxonomy" id="3058829"/>
    <lineage>
        <taxon>Bacteria</taxon>
        <taxon>Bacillati</taxon>
        <taxon>Bacillota</taxon>
        <taxon>Bacilli</taxon>
        <taxon>Bacillales</taxon>
        <taxon>Bacillaceae</taxon>
        <taxon>Bacillus</taxon>
    </lineage>
</organism>
<evidence type="ECO:0000313" key="3">
    <source>
        <dbReference type="Proteomes" id="UP001619911"/>
    </source>
</evidence>
<accession>A0ABW8IBI7</accession>
<feature type="transmembrane region" description="Helical" evidence="1">
    <location>
        <begin position="7"/>
        <end position="31"/>
    </location>
</feature>